<dbReference type="Pfam" id="PF03358">
    <property type="entry name" value="FMN_red"/>
    <property type="match status" value="1"/>
</dbReference>
<dbReference type="AlphaFoldDB" id="A0A6L8LH87"/>
<dbReference type="InterPro" id="IPR029039">
    <property type="entry name" value="Flavoprotein-like_sf"/>
</dbReference>
<dbReference type="SUPFAM" id="SSF52218">
    <property type="entry name" value="Flavoproteins"/>
    <property type="match status" value="1"/>
</dbReference>
<dbReference type="Proteomes" id="UP000479043">
    <property type="component" value="Unassembled WGS sequence"/>
</dbReference>
<dbReference type="PANTHER" id="PTHR30543">
    <property type="entry name" value="CHROMATE REDUCTASE"/>
    <property type="match status" value="1"/>
</dbReference>
<accession>A0A6L8LH87</accession>
<dbReference type="InterPro" id="IPR005025">
    <property type="entry name" value="FMN_Rdtase-like_dom"/>
</dbReference>
<evidence type="ECO:0000259" key="1">
    <source>
        <dbReference type="Pfam" id="PF03358"/>
    </source>
</evidence>
<protein>
    <submittedName>
        <fullName evidence="2">NADPH-dependent FMN reductase</fullName>
    </submittedName>
</protein>
<keyword evidence="3" id="KW-1185">Reference proteome</keyword>
<dbReference type="EMBL" id="WWEN01000003">
    <property type="protein sequence ID" value="MYM55113.1"/>
    <property type="molecule type" value="Genomic_DNA"/>
</dbReference>
<comment type="caution">
    <text evidence="2">The sequence shown here is derived from an EMBL/GenBank/DDBJ whole genome shotgun (WGS) entry which is preliminary data.</text>
</comment>
<gene>
    <name evidence="2" type="ORF">GR167_07340</name>
</gene>
<dbReference type="GO" id="GO:0010181">
    <property type="term" value="F:FMN binding"/>
    <property type="evidence" value="ECO:0007669"/>
    <property type="project" value="TreeGrafter"/>
</dbReference>
<evidence type="ECO:0000313" key="2">
    <source>
        <dbReference type="EMBL" id="MYM55113.1"/>
    </source>
</evidence>
<reference evidence="2 3" key="1">
    <citation type="submission" date="2020-01" db="EMBL/GenBank/DDBJ databases">
        <authorList>
            <person name="Chen S."/>
        </authorList>
    </citation>
    <scope>NUCLEOTIDE SEQUENCE [LARGE SCALE GENOMIC DNA]</scope>
    <source>
        <strain evidence="2 3">GS-10</strain>
    </source>
</reference>
<dbReference type="Gene3D" id="3.40.50.360">
    <property type="match status" value="1"/>
</dbReference>
<dbReference type="GO" id="GO:0005829">
    <property type="term" value="C:cytosol"/>
    <property type="evidence" value="ECO:0007669"/>
    <property type="project" value="TreeGrafter"/>
</dbReference>
<dbReference type="RefSeq" id="WP_160972823.1">
    <property type="nucleotide sequence ID" value="NZ_WWEN01000003.1"/>
</dbReference>
<proteinExistence type="predicted"/>
<evidence type="ECO:0000313" key="3">
    <source>
        <dbReference type="Proteomes" id="UP000479043"/>
    </source>
</evidence>
<feature type="domain" description="NADPH-dependent FMN reductase-like" evidence="1">
    <location>
        <begin position="3"/>
        <end position="147"/>
    </location>
</feature>
<dbReference type="GO" id="GO:0016491">
    <property type="term" value="F:oxidoreductase activity"/>
    <property type="evidence" value="ECO:0007669"/>
    <property type="project" value="InterPro"/>
</dbReference>
<organism evidence="2 3">
    <name type="scientific">Thalassovita mangrovi</name>
    <dbReference type="NCBI Taxonomy" id="2692236"/>
    <lineage>
        <taxon>Bacteria</taxon>
        <taxon>Pseudomonadati</taxon>
        <taxon>Pseudomonadota</taxon>
        <taxon>Alphaproteobacteria</taxon>
        <taxon>Rhodobacterales</taxon>
        <taxon>Roseobacteraceae</taxon>
        <taxon>Thalassovita</taxon>
    </lineage>
</organism>
<name>A0A6L8LH87_9RHOB</name>
<dbReference type="InterPro" id="IPR050712">
    <property type="entry name" value="NAD(P)H-dep_reductase"/>
</dbReference>
<sequence length="176" mass="18910">MTTLLTISGSLRAGSFNRKLLTEAVDLFGPADRIDADLNLPLYDGDLEDRDGLPAAVIHLADQIAAADAVIIASPEYNKAITGVLKNALDWISRDKRGVLKDKPVAVMSANAGRTGGETGQYMLRSCLVPLQARVLAGPGVMIANAAKEFETGRLENERYLKTLGELMDRLRAEAS</sequence>
<dbReference type="PANTHER" id="PTHR30543:SF21">
    <property type="entry name" value="NAD(P)H-DEPENDENT FMN REDUCTASE LOT6"/>
    <property type="match status" value="1"/>
</dbReference>